<proteinExistence type="predicted"/>
<evidence type="ECO:0000256" key="1">
    <source>
        <dbReference type="ARBA" id="ARBA00004328"/>
    </source>
</evidence>
<feature type="region of interest" description="Disordered" evidence="3">
    <location>
        <begin position="1"/>
        <end position="20"/>
    </location>
</feature>
<dbReference type="EMBL" id="LR797181">
    <property type="protein sequence ID" value="CAB4192640.1"/>
    <property type="molecule type" value="Genomic_DNA"/>
</dbReference>
<accession>A0A6J5R5M2</accession>
<dbReference type="GO" id="GO:0044423">
    <property type="term" value="C:virion component"/>
    <property type="evidence" value="ECO:0007669"/>
    <property type="project" value="UniProtKB-KW"/>
</dbReference>
<reference evidence="4" key="1">
    <citation type="submission" date="2020-05" db="EMBL/GenBank/DDBJ databases">
        <authorList>
            <person name="Chiriac C."/>
            <person name="Salcher M."/>
            <person name="Ghai R."/>
            <person name="Kavagutti S V."/>
        </authorList>
    </citation>
    <scope>NUCLEOTIDE SEQUENCE</scope>
</reference>
<feature type="compositionally biased region" description="Low complexity" evidence="3">
    <location>
        <begin position="1"/>
        <end position="10"/>
    </location>
</feature>
<comment type="subcellular location">
    <subcellularLocation>
        <location evidence="1">Virion</location>
    </subcellularLocation>
</comment>
<evidence type="ECO:0000256" key="3">
    <source>
        <dbReference type="SAM" id="MobiDB-lite"/>
    </source>
</evidence>
<dbReference type="InterPro" id="IPR006626">
    <property type="entry name" value="PbH1"/>
</dbReference>
<keyword evidence="2" id="KW-0946">Virion</keyword>
<gene>
    <name evidence="4" type="ORF">UFOVP1244_52</name>
</gene>
<evidence type="ECO:0000313" key="4">
    <source>
        <dbReference type="EMBL" id="CAB4192640.1"/>
    </source>
</evidence>
<dbReference type="InterPro" id="IPR011050">
    <property type="entry name" value="Pectin_lyase_fold/virulence"/>
</dbReference>
<dbReference type="GO" id="GO:0051701">
    <property type="term" value="P:biological process involved in interaction with host"/>
    <property type="evidence" value="ECO:0007669"/>
    <property type="project" value="UniProtKB-ARBA"/>
</dbReference>
<protein>
    <submittedName>
        <fullName evidence="4">Parallel beta-helix repeat</fullName>
    </submittedName>
</protein>
<dbReference type="GO" id="GO:0019058">
    <property type="term" value="P:viral life cycle"/>
    <property type="evidence" value="ECO:0007669"/>
    <property type="project" value="UniProtKB-ARBA"/>
</dbReference>
<dbReference type="Gene3D" id="2.160.20.10">
    <property type="entry name" value="Single-stranded right-handed beta-helix, Pectin lyase-like"/>
    <property type="match status" value="1"/>
</dbReference>
<sequence length="760" mass="80832">MSCCFSSTSSPPGPPPPTDQDLFRNPFGKGSAHHIPIGSGAVYGASNDPITLAWNTRAMSSVRSNTGNGINIYKTDISMTPVTVTAKANSFGTFPVTLNMPSLVRNPEDLLLAEGSDAVIILIEPDGFSAHEFYQWTWNNGAPSATGHRQWSAKNSDNALEGGVRTRYGVSASGLSCLFGLHRGHEYTEGLEIQHVIQLTLSHTSPDQFANQTVFPAGFTDSLCSISGNCNGAIPYGQRFGLPPSVVIDNLRTPSGALFNTLQKAFALAAYRYGWIPIDGLSGTANNSRADQYMTASQVTQITDAMITLKPLMAPILNGAEGQIAWGGGSALGANSAWDSSPPGGIPVTNYGILTPDNSSDAIKTQNTATIALACDTVGAAGGGILQIPAGTFYLTKRVSWIDNGSQWAGSPVCIAISYSNMTLQGAGKGITILKTESVFANHARAHGIIIPGKASGTPQSNVTVRDMDLDGGAGWTGCYDWQGDQPNCWDITHKGIIASADAKLDNLTLENLYVHAYRGEVLYSAGDNMWHMTVRNVKVEDSNGSCFNLWAANGLIENCEFGKSRFWIELTARPNTGGYPDNIMTFRNNSFHDNNADAGVSFGQGLDTAMHFVFDSNTFTATQNNMLFGIFGGVAGPVEITNNIISGVGSWVMYFAVHDAVANNGNILFSHNTITNAQGFASFQYENIHDVTLDNNDFSGTSVSNPAASESTPYGSGANLTRIVISNNTFRNCRVPRNTGAFTGTAPTFTNNTNINTVA</sequence>
<dbReference type="InterPro" id="IPR012334">
    <property type="entry name" value="Pectin_lyas_fold"/>
</dbReference>
<evidence type="ECO:0000256" key="2">
    <source>
        <dbReference type="ARBA" id="ARBA00022844"/>
    </source>
</evidence>
<organism evidence="4">
    <name type="scientific">uncultured Caudovirales phage</name>
    <dbReference type="NCBI Taxonomy" id="2100421"/>
    <lineage>
        <taxon>Viruses</taxon>
        <taxon>Duplodnaviria</taxon>
        <taxon>Heunggongvirae</taxon>
        <taxon>Uroviricota</taxon>
        <taxon>Caudoviricetes</taxon>
        <taxon>Peduoviridae</taxon>
        <taxon>Maltschvirus</taxon>
        <taxon>Maltschvirus maltsch</taxon>
    </lineage>
</organism>
<name>A0A6J5R5M2_9CAUD</name>
<dbReference type="SUPFAM" id="SSF51126">
    <property type="entry name" value="Pectin lyase-like"/>
    <property type="match status" value="2"/>
</dbReference>
<dbReference type="SMART" id="SM00710">
    <property type="entry name" value="PbH1"/>
    <property type="match status" value="6"/>
</dbReference>